<evidence type="ECO:0000313" key="6">
    <source>
        <dbReference type="EMBL" id="PJF49096.1"/>
    </source>
</evidence>
<dbReference type="PROSITE" id="PS51257">
    <property type="entry name" value="PROKAR_LIPOPROTEIN"/>
    <property type="match status" value="1"/>
</dbReference>
<protein>
    <recommendedName>
        <fullName evidence="5">Glycoside hydrolase family 5 domain-containing protein</fullName>
    </recommendedName>
</protein>
<keyword evidence="2 3" id="KW-0326">Glycosidase</keyword>
<dbReference type="GO" id="GO:0000272">
    <property type="term" value="P:polysaccharide catabolic process"/>
    <property type="evidence" value="ECO:0007669"/>
    <property type="project" value="InterPro"/>
</dbReference>
<keyword evidence="4" id="KW-0732">Signal</keyword>
<gene>
    <name evidence="6" type="ORF">CUN48_00335</name>
</gene>
<accession>A0A2M8QH19</accession>
<proteinExistence type="inferred from homology"/>
<name>A0A2M8QH19_9CHLR</name>
<evidence type="ECO:0000256" key="4">
    <source>
        <dbReference type="SAM" id="SignalP"/>
    </source>
</evidence>
<dbReference type="Gene3D" id="3.20.20.80">
    <property type="entry name" value="Glycosidases"/>
    <property type="match status" value="1"/>
</dbReference>
<comment type="caution">
    <text evidence="6">The sequence shown here is derived from an EMBL/GenBank/DDBJ whole genome shotgun (WGS) entry which is preliminary data.</text>
</comment>
<evidence type="ECO:0000256" key="3">
    <source>
        <dbReference type="RuleBase" id="RU361153"/>
    </source>
</evidence>
<dbReference type="Proteomes" id="UP000230790">
    <property type="component" value="Unassembled WGS sequence"/>
</dbReference>
<keyword evidence="1 3" id="KW-0378">Hydrolase</keyword>
<feature type="domain" description="Glycoside hydrolase family 5" evidence="5">
    <location>
        <begin position="48"/>
        <end position="206"/>
    </location>
</feature>
<dbReference type="GO" id="GO:0004553">
    <property type="term" value="F:hydrolase activity, hydrolyzing O-glycosyl compounds"/>
    <property type="evidence" value="ECO:0007669"/>
    <property type="project" value="InterPro"/>
</dbReference>
<evidence type="ECO:0000256" key="2">
    <source>
        <dbReference type="ARBA" id="ARBA00023295"/>
    </source>
</evidence>
<dbReference type="AlphaFoldDB" id="A0A2M8QH19"/>
<dbReference type="InterPro" id="IPR001547">
    <property type="entry name" value="Glyco_hydro_5"/>
</dbReference>
<dbReference type="Pfam" id="PF00150">
    <property type="entry name" value="Cellulase"/>
    <property type="match status" value="1"/>
</dbReference>
<feature type="chain" id="PRO_5014986828" description="Glycoside hydrolase family 5 domain-containing protein" evidence="4">
    <location>
        <begin position="27"/>
        <end position="271"/>
    </location>
</feature>
<evidence type="ECO:0000259" key="5">
    <source>
        <dbReference type="Pfam" id="PF00150"/>
    </source>
</evidence>
<comment type="similarity">
    <text evidence="3">Belongs to the glycosyl hydrolase 5 (cellulase A) family.</text>
</comment>
<evidence type="ECO:0000313" key="7">
    <source>
        <dbReference type="Proteomes" id="UP000230790"/>
    </source>
</evidence>
<evidence type="ECO:0000256" key="1">
    <source>
        <dbReference type="ARBA" id="ARBA00022801"/>
    </source>
</evidence>
<feature type="signal peptide" evidence="4">
    <location>
        <begin position="1"/>
        <end position="26"/>
    </location>
</feature>
<dbReference type="EMBL" id="PGTN01000001">
    <property type="protein sequence ID" value="PJF49096.1"/>
    <property type="molecule type" value="Genomic_DNA"/>
</dbReference>
<reference evidence="6 7" key="1">
    <citation type="submission" date="2017-11" db="EMBL/GenBank/DDBJ databases">
        <title>Evolution of Phototrophy in the Chloroflexi Phylum Driven by Horizontal Gene Transfer.</title>
        <authorList>
            <person name="Ward L.M."/>
            <person name="Hemp J."/>
            <person name="Shih P.M."/>
            <person name="Mcglynn S.E."/>
            <person name="Fischer W."/>
        </authorList>
    </citation>
    <scope>NUCLEOTIDE SEQUENCE [LARGE SCALE GENOMIC DNA]</scope>
    <source>
        <strain evidence="6">JP3_7</strain>
    </source>
</reference>
<organism evidence="6 7">
    <name type="scientific">Candidatus Thermofonsia Clade 3 bacterium</name>
    <dbReference type="NCBI Taxonomy" id="2364212"/>
    <lineage>
        <taxon>Bacteria</taxon>
        <taxon>Bacillati</taxon>
        <taxon>Chloroflexota</taxon>
        <taxon>Candidatus Thermofontia</taxon>
        <taxon>Candidatus Thermofonsia Clade 3</taxon>
    </lineage>
</organism>
<dbReference type="SUPFAM" id="SSF51445">
    <property type="entry name" value="(Trans)glycosidases"/>
    <property type="match status" value="1"/>
</dbReference>
<sequence length="271" mass="29387">MPLSRSAIALSALLLCACSGRPLAVAATPTPVVPQYCALRVEGRWVVDAGGHVVILHGASLPTLTEMAHSDRQAAQRLRDLAEAGARIVRLPVDPSEIVPTFVPAAVSPFVEQANALGMLVVLAYRNDPGETLNQQGEAAEEWLRLVLTYLRNAPGVWLEPFAQPIATPKWRAMNQRMVDVARGYRADNIIVVRAPDWLRDTSDAPLVGDRIVYAVSSLDDWPLDVAPFILTDFDGAGVQAVQDARVWSIATEAVRPTDLAGLWRASQPCE</sequence>
<dbReference type="InterPro" id="IPR017853">
    <property type="entry name" value="GH"/>
</dbReference>